<dbReference type="EMBL" id="JACSRA010000021">
    <property type="protein sequence ID" value="MBD7912257.1"/>
    <property type="molecule type" value="Genomic_DNA"/>
</dbReference>
<dbReference type="InterPro" id="IPR018392">
    <property type="entry name" value="LysM"/>
</dbReference>
<organism evidence="2 3">
    <name type="scientific">Clostridium cibarium</name>
    <dbReference type="NCBI Taxonomy" id="2762247"/>
    <lineage>
        <taxon>Bacteria</taxon>
        <taxon>Bacillati</taxon>
        <taxon>Bacillota</taxon>
        <taxon>Clostridia</taxon>
        <taxon>Eubacteriales</taxon>
        <taxon>Clostridiaceae</taxon>
        <taxon>Clostridium</taxon>
    </lineage>
</organism>
<feature type="domain" description="LysM" evidence="1">
    <location>
        <begin position="130"/>
        <end position="174"/>
    </location>
</feature>
<comment type="caution">
    <text evidence="2">The sequence shown here is derived from an EMBL/GenBank/DDBJ whole genome shotgun (WGS) entry which is preliminary data.</text>
</comment>
<evidence type="ECO:0000313" key="2">
    <source>
        <dbReference type="EMBL" id="MBD7912257.1"/>
    </source>
</evidence>
<dbReference type="InterPro" id="IPR036779">
    <property type="entry name" value="LysM_dom_sf"/>
</dbReference>
<accession>A0ABR8PVQ2</accession>
<keyword evidence="3" id="KW-1185">Reference proteome</keyword>
<name>A0ABR8PVQ2_9CLOT</name>
<dbReference type="Gene3D" id="3.10.350.10">
    <property type="entry name" value="LysM domain"/>
    <property type="match status" value="2"/>
</dbReference>
<gene>
    <name evidence="2" type="ORF">H9661_12905</name>
</gene>
<feature type="domain" description="LysM" evidence="1">
    <location>
        <begin position="82"/>
        <end position="126"/>
    </location>
</feature>
<dbReference type="CDD" id="cd00118">
    <property type="entry name" value="LysM"/>
    <property type="match status" value="2"/>
</dbReference>
<dbReference type="PANTHER" id="PTHR33734:SF22">
    <property type="entry name" value="MEMBRANE-BOUND LYTIC MUREIN TRANSGLYCOSYLASE D"/>
    <property type="match status" value="1"/>
</dbReference>
<dbReference type="SMART" id="SM00257">
    <property type="entry name" value="LysM"/>
    <property type="match status" value="2"/>
</dbReference>
<evidence type="ECO:0000259" key="1">
    <source>
        <dbReference type="PROSITE" id="PS51782"/>
    </source>
</evidence>
<sequence>MVHVDFSANFVSDLNAGSSYELLSLLSITNAIGRYYNKNKVYITLAGNPYSSGHIEKQPGEPFLTNFSNINEYTGYSCTTKFYYTVKEGDTLSEIAYSFGTTYQELAAINNIPNPDLIYDGQVLLIYFNGTYIVRDGDTLSEIAEMFGTTYQELARINNIPDPDVIYVGQVLVIA</sequence>
<proteinExistence type="predicted"/>
<dbReference type="Pfam" id="PF01476">
    <property type="entry name" value="LysM"/>
    <property type="match status" value="2"/>
</dbReference>
<dbReference type="PROSITE" id="PS51782">
    <property type="entry name" value="LYSM"/>
    <property type="match status" value="2"/>
</dbReference>
<reference evidence="2 3" key="1">
    <citation type="submission" date="2020-08" db="EMBL/GenBank/DDBJ databases">
        <title>A Genomic Blueprint of the Chicken Gut Microbiome.</title>
        <authorList>
            <person name="Gilroy R."/>
            <person name="Ravi A."/>
            <person name="Getino M."/>
            <person name="Pursley I."/>
            <person name="Horton D.L."/>
            <person name="Alikhan N.-F."/>
            <person name="Baker D."/>
            <person name="Gharbi K."/>
            <person name="Hall N."/>
            <person name="Watson M."/>
            <person name="Adriaenssens E.M."/>
            <person name="Foster-Nyarko E."/>
            <person name="Jarju S."/>
            <person name="Secka A."/>
            <person name="Antonio M."/>
            <person name="Oren A."/>
            <person name="Chaudhuri R."/>
            <person name="La Ragione R.M."/>
            <person name="Hildebrand F."/>
            <person name="Pallen M.J."/>
        </authorList>
    </citation>
    <scope>NUCLEOTIDE SEQUENCE [LARGE SCALE GENOMIC DNA]</scope>
    <source>
        <strain evidence="2 3">Sa3CVN1</strain>
    </source>
</reference>
<dbReference type="Proteomes" id="UP000627781">
    <property type="component" value="Unassembled WGS sequence"/>
</dbReference>
<dbReference type="PANTHER" id="PTHR33734">
    <property type="entry name" value="LYSM DOMAIN-CONTAINING GPI-ANCHORED PROTEIN 2"/>
    <property type="match status" value="1"/>
</dbReference>
<protein>
    <submittedName>
        <fullName evidence="2">LysM peptidoglycan-binding domain-containing protein</fullName>
    </submittedName>
</protein>
<evidence type="ECO:0000313" key="3">
    <source>
        <dbReference type="Proteomes" id="UP000627781"/>
    </source>
</evidence>
<dbReference type="SUPFAM" id="SSF54106">
    <property type="entry name" value="LysM domain"/>
    <property type="match status" value="2"/>
</dbReference>